<dbReference type="PANTHER" id="PTHR48090:SF7">
    <property type="entry name" value="RFBJ PROTEIN"/>
    <property type="match status" value="1"/>
</dbReference>
<dbReference type="InterPro" id="IPR029044">
    <property type="entry name" value="Nucleotide-diphossugar_trans"/>
</dbReference>
<evidence type="ECO:0000313" key="2">
    <source>
        <dbReference type="EMBL" id="MFD2248604.1"/>
    </source>
</evidence>
<keyword evidence="3" id="KW-1185">Reference proteome</keyword>
<evidence type="ECO:0000313" key="3">
    <source>
        <dbReference type="Proteomes" id="UP001597374"/>
    </source>
</evidence>
<dbReference type="CDD" id="cd04179">
    <property type="entry name" value="DPM_DPG-synthase_like"/>
    <property type="match status" value="1"/>
</dbReference>
<dbReference type="InterPro" id="IPR001173">
    <property type="entry name" value="Glyco_trans_2-like"/>
</dbReference>
<proteinExistence type="predicted"/>
<accession>A0ABW5D2M7</accession>
<name>A0ABW5D2M7_9BACT</name>
<gene>
    <name evidence="2" type="ORF">ACFSKP_20215</name>
</gene>
<organism evidence="2 3">
    <name type="scientific">Pontibacter ruber</name>
    <dbReference type="NCBI Taxonomy" id="1343895"/>
    <lineage>
        <taxon>Bacteria</taxon>
        <taxon>Pseudomonadati</taxon>
        <taxon>Bacteroidota</taxon>
        <taxon>Cytophagia</taxon>
        <taxon>Cytophagales</taxon>
        <taxon>Hymenobacteraceae</taxon>
        <taxon>Pontibacter</taxon>
    </lineage>
</organism>
<dbReference type="Gene3D" id="3.90.550.10">
    <property type="entry name" value="Spore Coat Polysaccharide Biosynthesis Protein SpsA, Chain A"/>
    <property type="match status" value="1"/>
</dbReference>
<dbReference type="PANTHER" id="PTHR48090">
    <property type="entry name" value="UNDECAPRENYL-PHOSPHATE 4-DEOXY-4-FORMAMIDO-L-ARABINOSE TRANSFERASE-RELATED"/>
    <property type="match status" value="1"/>
</dbReference>
<feature type="domain" description="Glycosyltransferase 2-like" evidence="1">
    <location>
        <begin position="5"/>
        <end position="156"/>
    </location>
</feature>
<dbReference type="Pfam" id="PF00535">
    <property type="entry name" value="Glycos_transf_2"/>
    <property type="match status" value="1"/>
</dbReference>
<dbReference type="SUPFAM" id="SSF53448">
    <property type="entry name" value="Nucleotide-diphospho-sugar transferases"/>
    <property type="match status" value="1"/>
</dbReference>
<protein>
    <submittedName>
        <fullName evidence="2">Glycosyltransferase family 2 protein</fullName>
    </submittedName>
</protein>
<reference evidence="3" key="1">
    <citation type="journal article" date="2019" name="Int. J. Syst. Evol. Microbiol.">
        <title>The Global Catalogue of Microorganisms (GCM) 10K type strain sequencing project: providing services to taxonomists for standard genome sequencing and annotation.</title>
        <authorList>
            <consortium name="The Broad Institute Genomics Platform"/>
            <consortium name="The Broad Institute Genome Sequencing Center for Infectious Disease"/>
            <person name="Wu L."/>
            <person name="Ma J."/>
        </authorList>
    </citation>
    <scope>NUCLEOTIDE SEQUENCE [LARGE SCALE GENOMIC DNA]</scope>
    <source>
        <strain evidence="3">CGMCC 4.1782</strain>
    </source>
</reference>
<comment type="caution">
    <text evidence="2">The sequence shown here is derived from an EMBL/GenBank/DDBJ whole genome shotgun (WGS) entry which is preliminary data.</text>
</comment>
<dbReference type="Proteomes" id="UP001597374">
    <property type="component" value="Unassembled WGS sequence"/>
</dbReference>
<dbReference type="EMBL" id="JBHUIM010000004">
    <property type="protein sequence ID" value="MFD2248604.1"/>
    <property type="molecule type" value="Genomic_DNA"/>
</dbReference>
<dbReference type="InterPro" id="IPR050256">
    <property type="entry name" value="Glycosyltransferase_2"/>
</dbReference>
<sequence length="242" mass="28180">MKATCIIPCYNEGERIAQVLEVITKVRGITQIVCVDDGSTDGTADYIETYWPEVQLVRMPYNQGKAAAIGHGVKAVENELVLLMDADLQELKREEIEHAIDSFRLHPAIDMIILRRINSPWFVRWYRSDILLSGERLLRKSDLEQVMQSKMKRYQLEVAINRYMLKNKKIVRWMPWSAMNTYKVDKLGILDGSKKEFKMYVEIVSFVGFTHMMVQLASFTKRLHYKPESAAYRPRSLKSLEL</sequence>
<dbReference type="RefSeq" id="WP_250432129.1">
    <property type="nucleotide sequence ID" value="NZ_JALPRR010000005.1"/>
</dbReference>
<evidence type="ECO:0000259" key="1">
    <source>
        <dbReference type="Pfam" id="PF00535"/>
    </source>
</evidence>